<dbReference type="InterPro" id="IPR004698">
    <property type="entry name" value="Zn/Fe_permease_fun/pln"/>
</dbReference>
<evidence type="ECO:0000256" key="5">
    <source>
        <dbReference type="ARBA" id="ARBA00022989"/>
    </source>
</evidence>
<reference evidence="10 11" key="1">
    <citation type="submission" date="2018-02" db="EMBL/GenBank/DDBJ databases">
        <title>Draft genome of wild Prunus yedoensis var. nudiflora.</title>
        <authorList>
            <person name="Baek S."/>
            <person name="Kim J.-H."/>
            <person name="Choi K."/>
            <person name="Kim G.-B."/>
            <person name="Cho A."/>
            <person name="Jang H."/>
            <person name="Shin C.-H."/>
            <person name="Yu H.-J."/>
            <person name="Mun J.-H."/>
        </authorList>
    </citation>
    <scope>NUCLEOTIDE SEQUENCE [LARGE SCALE GENOMIC DNA]</scope>
    <source>
        <strain evidence="11">cv. Jeju island</strain>
        <tissue evidence="10">Leaf</tissue>
    </source>
</reference>
<evidence type="ECO:0000313" key="11">
    <source>
        <dbReference type="Proteomes" id="UP000250321"/>
    </source>
</evidence>
<feature type="transmembrane region" description="Helical" evidence="8">
    <location>
        <begin position="42"/>
        <end position="59"/>
    </location>
</feature>
<gene>
    <name evidence="10" type="ORF">Pyn_40700</name>
</gene>
<evidence type="ECO:0000256" key="1">
    <source>
        <dbReference type="ARBA" id="ARBA00004141"/>
    </source>
</evidence>
<evidence type="ECO:0000313" key="10">
    <source>
        <dbReference type="EMBL" id="PQQ15331.1"/>
    </source>
</evidence>
<sequence>MLKIIAILILLFPTTVFGDCTCESEDTKHNKEAALKYKLGSIASILVAGAVGVSLPLLGKKIPTLRPEHDIFFMIKAFAAGVILATGFIHILPDAFDNLTSPCLKENPWGNFPFTGFVAMLSAIGTLMVDSFATSEVTVHELETGDHVHGRAADHVHGHTHATQGHHGHGSEELRPSELIRHRLARHLVGLGAGDPSALSYNGISLSASQSPETIKPLMVALSFHQFFEGMGLGGCISQGKFKFDPQRIWRHFSPSHPSRDCNW</sequence>
<feature type="signal peptide" evidence="9">
    <location>
        <begin position="1"/>
        <end position="18"/>
    </location>
</feature>
<dbReference type="AlphaFoldDB" id="A0A314ZEP4"/>
<evidence type="ECO:0000256" key="7">
    <source>
        <dbReference type="ARBA" id="ARBA00023136"/>
    </source>
</evidence>
<feature type="transmembrane region" description="Helical" evidence="8">
    <location>
        <begin position="112"/>
        <end position="133"/>
    </location>
</feature>
<keyword evidence="7 8" id="KW-0472">Membrane</keyword>
<comment type="subcellular location">
    <subcellularLocation>
        <location evidence="1 8">Membrane</location>
        <topology evidence="1 8">Multi-pass membrane protein</topology>
    </subcellularLocation>
</comment>
<keyword evidence="11" id="KW-1185">Reference proteome</keyword>
<protein>
    <submittedName>
        <fullName evidence="10">Zinc transporter 1-like</fullName>
    </submittedName>
</protein>
<keyword evidence="6 8" id="KW-0406">Ion transport</keyword>
<comment type="caution">
    <text evidence="8">Lacks conserved residue(s) required for the propagation of feature annotation.</text>
</comment>
<comment type="similarity">
    <text evidence="2 8">Belongs to the ZIP transporter (TC 2.A.5) family.</text>
</comment>
<dbReference type="EMBL" id="PJQY01000231">
    <property type="protein sequence ID" value="PQQ15331.1"/>
    <property type="molecule type" value="Genomic_DNA"/>
</dbReference>
<keyword evidence="5 8" id="KW-1133">Transmembrane helix</keyword>
<comment type="caution">
    <text evidence="10">The sequence shown here is derived from an EMBL/GenBank/DDBJ whole genome shotgun (WGS) entry which is preliminary data.</text>
</comment>
<dbReference type="PANTHER" id="PTHR11040:SF181">
    <property type="entry name" value="ZINC TRANSPORTER 1"/>
    <property type="match status" value="1"/>
</dbReference>
<organism evidence="10 11">
    <name type="scientific">Prunus yedoensis var. nudiflora</name>
    <dbReference type="NCBI Taxonomy" id="2094558"/>
    <lineage>
        <taxon>Eukaryota</taxon>
        <taxon>Viridiplantae</taxon>
        <taxon>Streptophyta</taxon>
        <taxon>Embryophyta</taxon>
        <taxon>Tracheophyta</taxon>
        <taxon>Spermatophyta</taxon>
        <taxon>Magnoliopsida</taxon>
        <taxon>eudicotyledons</taxon>
        <taxon>Gunneridae</taxon>
        <taxon>Pentapetalae</taxon>
        <taxon>rosids</taxon>
        <taxon>fabids</taxon>
        <taxon>Rosales</taxon>
        <taxon>Rosaceae</taxon>
        <taxon>Amygdaloideae</taxon>
        <taxon>Amygdaleae</taxon>
        <taxon>Prunus</taxon>
    </lineage>
</organism>
<evidence type="ECO:0000256" key="3">
    <source>
        <dbReference type="ARBA" id="ARBA00022448"/>
    </source>
</evidence>
<name>A0A314ZEP4_PRUYE</name>
<dbReference type="InterPro" id="IPR003689">
    <property type="entry name" value="ZIP"/>
</dbReference>
<proteinExistence type="inferred from homology"/>
<evidence type="ECO:0000256" key="8">
    <source>
        <dbReference type="RuleBase" id="RU362088"/>
    </source>
</evidence>
<evidence type="ECO:0000256" key="2">
    <source>
        <dbReference type="ARBA" id="ARBA00006939"/>
    </source>
</evidence>
<feature type="transmembrane region" description="Helical" evidence="8">
    <location>
        <begin position="71"/>
        <end position="92"/>
    </location>
</feature>
<accession>A0A314ZEP4</accession>
<dbReference type="Pfam" id="PF02535">
    <property type="entry name" value="Zip"/>
    <property type="match status" value="1"/>
</dbReference>
<dbReference type="Proteomes" id="UP000250321">
    <property type="component" value="Unassembled WGS sequence"/>
</dbReference>
<evidence type="ECO:0000256" key="6">
    <source>
        <dbReference type="ARBA" id="ARBA00023065"/>
    </source>
</evidence>
<dbReference type="STRING" id="2094558.A0A314ZEP4"/>
<dbReference type="NCBIfam" id="TIGR00820">
    <property type="entry name" value="zip"/>
    <property type="match status" value="1"/>
</dbReference>
<evidence type="ECO:0000256" key="4">
    <source>
        <dbReference type="ARBA" id="ARBA00022692"/>
    </source>
</evidence>
<dbReference type="GO" id="GO:0005385">
    <property type="term" value="F:zinc ion transmembrane transporter activity"/>
    <property type="evidence" value="ECO:0007669"/>
    <property type="project" value="InterPro"/>
</dbReference>
<dbReference type="PANTHER" id="PTHR11040">
    <property type="entry name" value="ZINC/IRON TRANSPORTER"/>
    <property type="match status" value="1"/>
</dbReference>
<dbReference type="OrthoDB" id="448280at2759"/>
<keyword evidence="4 8" id="KW-0812">Transmembrane</keyword>
<evidence type="ECO:0000256" key="9">
    <source>
        <dbReference type="SAM" id="SignalP"/>
    </source>
</evidence>
<keyword evidence="9" id="KW-0732">Signal</keyword>
<feature type="chain" id="PRO_5016338234" evidence="9">
    <location>
        <begin position="19"/>
        <end position="264"/>
    </location>
</feature>
<dbReference type="GO" id="GO:0005886">
    <property type="term" value="C:plasma membrane"/>
    <property type="evidence" value="ECO:0007669"/>
    <property type="project" value="TreeGrafter"/>
</dbReference>
<keyword evidence="3 8" id="KW-0813">Transport</keyword>